<protein>
    <submittedName>
        <fullName evidence="2">Uncharacterized protein</fullName>
    </submittedName>
</protein>
<dbReference type="Proteomes" id="UP001148838">
    <property type="component" value="Unassembled WGS sequence"/>
</dbReference>
<gene>
    <name evidence="2" type="ORF">ANN_07998</name>
</gene>
<evidence type="ECO:0000313" key="2">
    <source>
        <dbReference type="EMBL" id="KAJ4439870.1"/>
    </source>
</evidence>
<organism evidence="2 3">
    <name type="scientific">Periplaneta americana</name>
    <name type="common">American cockroach</name>
    <name type="synonym">Blatta americana</name>
    <dbReference type="NCBI Taxonomy" id="6978"/>
    <lineage>
        <taxon>Eukaryota</taxon>
        <taxon>Metazoa</taxon>
        <taxon>Ecdysozoa</taxon>
        <taxon>Arthropoda</taxon>
        <taxon>Hexapoda</taxon>
        <taxon>Insecta</taxon>
        <taxon>Pterygota</taxon>
        <taxon>Neoptera</taxon>
        <taxon>Polyneoptera</taxon>
        <taxon>Dictyoptera</taxon>
        <taxon>Blattodea</taxon>
        <taxon>Blattoidea</taxon>
        <taxon>Blattidae</taxon>
        <taxon>Blattinae</taxon>
        <taxon>Periplaneta</taxon>
    </lineage>
</organism>
<proteinExistence type="predicted"/>
<comment type="caution">
    <text evidence="2">The sequence shown here is derived from an EMBL/GenBank/DDBJ whole genome shotgun (WGS) entry which is preliminary data.</text>
</comment>
<name>A0ABQ8T065_PERAM</name>
<keyword evidence="3" id="KW-1185">Reference proteome</keyword>
<dbReference type="EMBL" id="JAJSOF020000017">
    <property type="protein sequence ID" value="KAJ4439870.1"/>
    <property type="molecule type" value="Genomic_DNA"/>
</dbReference>
<feature type="region of interest" description="Disordered" evidence="1">
    <location>
        <begin position="72"/>
        <end position="94"/>
    </location>
</feature>
<evidence type="ECO:0000256" key="1">
    <source>
        <dbReference type="SAM" id="MobiDB-lite"/>
    </source>
</evidence>
<sequence>MGSASISQMKRIQTFQNWALRIITGAPWYMRNETLHSDLDLAKIETVIHSSYTRLHATLPTHSNSLINQITRNLPPARPDRRLKRKRHTDLLML</sequence>
<evidence type="ECO:0000313" key="3">
    <source>
        <dbReference type="Proteomes" id="UP001148838"/>
    </source>
</evidence>
<reference evidence="2 3" key="1">
    <citation type="journal article" date="2022" name="Allergy">
        <title>Genome assembly and annotation of Periplaneta americana reveal a comprehensive cockroach allergen profile.</title>
        <authorList>
            <person name="Wang L."/>
            <person name="Xiong Q."/>
            <person name="Saelim N."/>
            <person name="Wang L."/>
            <person name="Nong W."/>
            <person name="Wan A.T."/>
            <person name="Shi M."/>
            <person name="Liu X."/>
            <person name="Cao Q."/>
            <person name="Hui J.H.L."/>
            <person name="Sookrung N."/>
            <person name="Leung T.F."/>
            <person name="Tungtrongchitr A."/>
            <person name="Tsui S.K.W."/>
        </authorList>
    </citation>
    <scope>NUCLEOTIDE SEQUENCE [LARGE SCALE GENOMIC DNA]</scope>
    <source>
        <strain evidence="2">PWHHKU_190912</strain>
    </source>
</reference>
<accession>A0ABQ8T065</accession>